<dbReference type="PANTHER" id="PTHR37945">
    <property type="entry name" value="EXTRACELLULAR TUNGSTATE BINDING PROTEIN"/>
    <property type="match status" value="1"/>
</dbReference>
<dbReference type="Proteomes" id="UP000199287">
    <property type="component" value="Unassembled WGS sequence"/>
</dbReference>
<dbReference type="EMBL" id="FOQA01000012">
    <property type="protein sequence ID" value="SFI32753.1"/>
    <property type="molecule type" value="Genomic_DNA"/>
</dbReference>
<dbReference type="Gene3D" id="1.10.10.10">
    <property type="entry name" value="Winged helix-like DNA-binding domain superfamily/Winged helix DNA-binding domain"/>
    <property type="match status" value="1"/>
</dbReference>
<dbReference type="Gene3D" id="3.40.190.10">
    <property type="entry name" value="Periplasmic binding protein-like II"/>
    <property type="match status" value="2"/>
</dbReference>
<dbReference type="RefSeq" id="WP_093373645.1">
    <property type="nucleotide sequence ID" value="NZ_FOQA01000012.1"/>
</dbReference>
<evidence type="ECO:0000259" key="1">
    <source>
        <dbReference type="Pfam" id="PF12849"/>
    </source>
</evidence>
<dbReference type="SUPFAM" id="SSF53850">
    <property type="entry name" value="Periplasmic binding protein-like II"/>
    <property type="match status" value="1"/>
</dbReference>
<dbReference type="InterPro" id="IPR024370">
    <property type="entry name" value="PBP_domain"/>
</dbReference>
<dbReference type="InterPro" id="IPR036388">
    <property type="entry name" value="WH-like_DNA-bd_sf"/>
</dbReference>
<gene>
    <name evidence="2" type="ORF">SAMN05192551_11230</name>
</gene>
<sequence length="398" mass="44063">MSTNPKDPFTKNSIESFSQFHLSLQGKNNKQLSTDKLFLLLEKIEKEGSISKAAADLKFSYRYAWGLIQDAEKAFSITLLHKKVGGSSGGGASLTENASKMLRHYQTLRDTVKDQLHLLLDFPTKQTKDPSASPSPAQTFQFLLLASTMEPIATGLLDHLEKQYYQQTGVLVRHVGVGSGKAMEIGRKGGADLLLVHSPSLEKRFMQEGWGAYRKTIMTNQYLLVGPPSDPAGLGNLKETAGIHAFFRQLAFTQVPFLSRNDGSGTHSKEREIWENSGSFPKEPVIIPTNGVSDNIEVLSMAIKKSAYALTDSTSYRLFTAKSRLTVFFGASPSSDAMLTNPFSIIVPRRKEVEADSDEPYKAAMNFVRWLTGPEGEKIIKNFPEENGEAPYFDVYCT</sequence>
<dbReference type="PANTHER" id="PTHR37945:SF1">
    <property type="entry name" value="EXTRACELLULAR TUNGSTATE BINDING PROTEIN"/>
    <property type="match status" value="1"/>
</dbReference>
<evidence type="ECO:0000313" key="3">
    <source>
        <dbReference type="Proteomes" id="UP000199287"/>
    </source>
</evidence>
<dbReference type="SUPFAM" id="SSF46785">
    <property type="entry name" value="Winged helix' DNA-binding domain"/>
    <property type="match status" value="1"/>
</dbReference>
<dbReference type="Pfam" id="PF12849">
    <property type="entry name" value="PBP_like_2"/>
    <property type="match status" value="1"/>
</dbReference>
<dbReference type="STRING" id="69895.SAMN05192551_11230"/>
<dbReference type="InterPro" id="IPR036390">
    <property type="entry name" value="WH_DNA-bd_sf"/>
</dbReference>
<proteinExistence type="predicted"/>
<keyword evidence="3" id="KW-1185">Reference proteome</keyword>
<accession>A0A1I3HAS1</accession>
<evidence type="ECO:0000313" key="2">
    <source>
        <dbReference type="EMBL" id="SFI32753.1"/>
    </source>
</evidence>
<dbReference type="AlphaFoldDB" id="A0A1I3HAS1"/>
<organism evidence="2 3">
    <name type="scientific">Tindallia magadiensis</name>
    <dbReference type="NCBI Taxonomy" id="69895"/>
    <lineage>
        <taxon>Bacteria</taxon>
        <taxon>Bacillati</taxon>
        <taxon>Bacillota</taxon>
        <taxon>Clostridia</taxon>
        <taxon>Peptostreptococcales</taxon>
        <taxon>Tindalliaceae</taxon>
        <taxon>Tindallia</taxon>
    </lineage>
</organism>
<dbReference type="InterPro" id="IPR052738">
    <property type="entry name" value="ABC-Tungstate_binding"/>
</dbReference>
<name>A0A1I3HAS1_9FIRM</name>
<protein>
    <submittedName>
        <fullName evidence="2">Tungstate transport system substrate-binding protein</fullName>
    </submittedName>
</protein>
<reference evidence="3" key="1">
    <citation type="submission" date="2016-10" db="EMBL/GenBank/DDBJ databases">
        <authorList>
            <person name="Varghese N."/>
            <person name="Submissions S."/>
        </authorList>
    </citation>
    <scope>NUCLEOTIDE SEQUENCE [LARGE SCALE GENOMIC DNA]</scope>
    <source>
        <strain evidence="3">Z-7934</strain>
    </source>
</reference>
<feature type="domain" description="PBP" evidence="1">
    <location>
        <begin position="144"/>
        <end position="375"/>
    </location>
</feature>
<dbReference type="OrthoDB" id="186379at2"/>